<dbReference type="Proteomes" id="UP000315010">
    <property type="component" value="Unassembled WGS sequence"/>
</dbReference>
<keyword evidence="3" id="KW-1185">Reference proteome</keyword>
<protein>
    <submittedName>
        <fullName evidence="2">Uncharacterized protein</fullName>
    </submittedName>
</protein>
<reference evidence="2 3" key="1">
    <citation type="submission" date="2019-02" db="EMBL/GenBank/DDBJ databases">
        <title>Deep-cultivation of Planctomycetes and their phenomic and genomic characterization uncovers novel biology.</title>
        <authorList>
            <person name="Wiegand S."/>
            <person name="Jogler M."/>
            <person name="Boedeker C."/>
            <person name="Pinto D."/>
            <person name="Vollmers J."/>
            <person name="Rivas-Marin E."/>
            <person name="Kohn T."/>
            <person name="Peeters S.H."/>
            <person name="Heuer A."/>
            <person name="Rast P."/>
            <person name="Oberbeckmann S."/>
            <person name="Bunk B."/>
            <person name="Jeske O."/>
            <person name="Meyerdierks A."/>
            <person name="Storesund J.E."/>
            <person name="Kallscheuer N."/>
            <person name="Luecker S."/>
            <person name="Lage O.M."/>
            <person name="Pohl T."/>
            <person name="Merkel B.J."/>
            <person name="Hornburger P."/>
            <person name="Mueller R.-W."/>
            <person name="Bruemmer F."/>
            <person name="Labrenz M."/>
            <person name="Spormann A.M."/>
            <person name="Op Den Camp H."/>
            <person name="Overmann J."/>
            <person name="Amann R."/>
            <person name="Jetten M.S.M."/>
            <person name="Mascher T."/>
            <person name="Medema M.H."/>
            <person name="Devos D.P."/>
            <person name="Kaster A.-K."/>
            <person name="Ovreas L."/>
            <person name="Rohde M."/>
            <person name="Galperin M.Y."/>
            <person name="Jogler C."/>
        </authorList>
    </citation>
    <scope>NUCLEOTIDE SEQUENCE [LARGE SCALE GENOMIC DNA]</scope>
    <source>
        <strain evidence="2 3">CA13</strain>
    </source>
</reference>
<feature type="region of interest" description="Disordered" evidence="1">
    <location>
        <begin position="157"/>
        <end position="178"/>
    </location>
</feature>
<accession>A0A5C5YWT8</accession>
<evidence type="ECO:0000256" key="1">
    <source>
        <dbReference type="SAM" id="MobiDB-lite"/>
    </source>
</evidence>
<evidence type="ECO:0000313" key="3">
    <source>
        <dbReference type="Proteomes" id="UP000315010"/>
    </source>
</evidence>
<comment type="caution">
    <text evidence="2">The sequence shown here is derived from an EMBL/GenBank/DDBJ whole genome shotgun (WGS) entry which is preliminary data.</text>
</comment>
<gene>
    <name evidence="2" type="ORF">CA13_09120</name>
</gene>
<dbReference type="InterPro" id="IPR025409">
    <property type="entry name" value="DUF4303"/>
</dbReference>
<dbReference type="AlphaFoldDB" id="A0A5C5YWT8"/>
<feature type="compositionally biased region" description="Acidic residues" evidence="1">
    <location>
        <begin position="158"/>
        <end position="168"/>
    </location>
</feature>
<name>A0A5C5YWT8_9BACT</name>
<dbReference type="RefSeq" id="WP_146394713.1">
    <property type="nucleotide sequence ID" value="NZ_SJPJ01000001.1"/>
</dbReference>
<organism evidence="2 3">
    <name type="scientific">Novipirellula herctigrandis</name>
    <dbReference type="NCBI Taxonomy" id="2527986"/>
    <lineage>
        <taxon>Bacteria</taxon>
        <taxon>Pseudomonadati</taxon>
        <taxon>Planctomycetota</taxon>
        <taxon>Planctomycetia</taxon>
        <taxon>Pirellulales</taxon>
        <taxon>Pirellulaceae</taxon>
        <taxon>Novipirellula</taxon>
    </lineage>
</organism>
<dbReference type="Pfam" id="PF14136">
    <property type="entry name" value="DUF4303"/>
    <property type="match status" value="1"/>
</dbReference>
<evidence type="ECO:0000313" key="2">
    <source>
        <dbReference type="EMBL" id="TWT79509.1"/>
    </source>
</evidence>
<sequence>MTDIHDDLRRATADAIRKACADMAREFGSDPIHGFALCTDDNVMTVYSTACTKSWVAEREPDYSGIGSIYAEWVQNAGDHHFDPISKAVAALAESDKSTIKQRFDCLKLALEDCRNEGLFDPNTILLCGSTDGVGEMEMEAVDRLNSTEIAGQVAEDLSADDYGDDSDPPDRTPSRRTGSRLGKLVAVFSQAFRRDANQLTSMEIVPGRGVEGCEIGFARNTAREVFGITESTSANYFEFPQIGVDVQCRKKMIDTIYFFFRAKNYESFNGVTREGIGANSSLKQVIRTYGTPDKKDQGPTSSGGTYEHVYYYRLGIEFNFHHNELEDIRVFDASEVEPKP</sequence>
<dbReference type="EMBL" id="SJPJ01000001">
    <property type="protein sequence ID" value="TWT79509.1"/>
    <property type="molecule type" value="Genomic_DNA"/>
</dbReference>
<proteinExistence type="predicted"/>
<dbReference type="OrthoDB" id="288756at2"/>